<reference evidence="2" key="1">
    <citation type="journal article" date="2017" name="Proc. Natl. Acad. Sci. U.S.A.">
        <title>Simulation of Deepwater Horizon oil plume reveals substrate specialization within a complex community of hydrocarbon-degraders.</title>
        <authorList>
            <person name="Hu P."/>
            <person name="Dubinsky E.A."/>
            <person name="Probst A.J."/>
            <person name="Wang J."/>
            <person name="Sieber C.M.K."/>
            <person name="Tom L.M."/>
            <person name="Gardinali P."/>
            <person name="Banfield J.F."/>
            <person name="Atlas R.M."/>
            <person name="Andersen G.L."/>
        </authorList>
    </citation>
    <scope>NUCLEOTIDE SEQUENCE [LARGE SCALE GENOMIC DNA]</scope>
</reference>
<name>A0A1Y5F521_9BACT</name>
<proteinExistence type="predicted"/>
<protein>
    <submittedName>
        <fullName evidence="1">Uncharacterized protein</fullName>
    </submittedName>
</protein>
<dbReference type="AlphaFoldDB" id="A0A1Y5F521"/>
<evidence type="ECO:0000313" key="2">
    <source>
        <dbReference type="Proteomes" id="UP000196531"/>
    </source>
</evidence>
<dbReference type="Proteomes" id="UP000196531">
    <property type="component" value="Unassembled WGS sequence"/>
</dbReference>
<organism evidence="1 2">
    <name type="scientific">Halobacteriovorax marinus</name>
    <dbReference type="NCBI Taxonomy" id="97084"/>
    <lineage>
        <taxon>Bacteria</taxon>
        <taxon>Pseudomonadati</taxon>
        <taxon>Bdellovibrionota</taxon>
        <taxon>Bacteriovoracia</taxon>
        <taxon>Bacteriovoracales</taxon>
        <taxon>Halobacteriovoraceae</taxon>
        <taxon>Halobacteriovorax</taxon>
    </lineage>
</organism>
<gene>
    <name evidence="1" type="ORF">A9Q84_14745</name>
</gene>
<accession>A0A1Y5F521</accession>
<evidence type="ECO:0000313" key="1">
    <source>
        <dbReference type="EMBL" id="OUR95757.1"/>
    </source>
</evidence>
<comment type="caution">
    <text evidence="1">The sequence shown here is derived from an EMBL/GenBank/DDBJ whole genome shotgun (WGS) entry which is preliminary data.</text>
</comment>
<dbReference type="EMBL" id="MAAO01000007">
    <property type="protein sequence ID" value="OUR95757.1"/>
    <property type="molecule type" value="Genomic_DNA"/>
</dbReference>
<sequence length="163" mass="19058">MSELTKEELTEKMHLQNRELLLKTDGLASLYIYNLENFAFRYLETSKNQGIKCQFEGSLFWVESIEPNILEALKWNNPELKSRLKDICKKHPGNQLKEIQISMVLETRNIDENTIECSARVLWQLPSGSKNIVIEKSVEFSFDDPVELRNKHPILLEEVCEIF</sequence>